<protein>
    <submittedName>
        <fullName evidence="2">Uncharacterized protein</fullName>
    </submittedName>
</protein>
<evidence type="ECO:0000313" key="3">
    <source>
        <dbReference type="Proteomes" id="UP000283383"/>
    </source>
</evidence>
<evidence type="ECO:0000256" key="1">
    <source>
        <dbReference type="SAM" id="MobiDB-lite"/>
    </source>
</evidence>
<proteinExistence type="predicted"/>
<dbReference type="AlphaFoldDB" id="A0A420H7T8"/>
<reference evidence="2 3" key="1">
    <citation type="journal article" date="2018" name="BMC Genomics">
        <title>Comparative genome analyses reveal sequence features reflecting distinct modes of host-adaptation between dicot and monocot powdery mildew.</title>
        <authorList>
            <person name="Wu Y."/>
            <person name="Ma X."/>
            <person name="Pan Z."/>
            <person name="Kale S.D."/>
            <person name="Song Y."/>
            <person name="King H."/>
            <person name="Zhang Q."/>
            <person name="Presley C."/>
            <person name="Deng X."/>
            <person name="Wei C.I."/>
            <person name="Xiao S."/>
        </authorList>
    </citation>
    <scope>NUCLEOTIDE SEQUENCE [LARGE SCALE GENOMIC DNA]</scope>
    <source>
        <strain evidence="2">UMSG3</strain>
    </source>
</reference>
<dbReference type="Proteomes" id="UP000283383">
    <property type="component" value="Unassembled WGS sequence"/>
</dbReference>
<comment type="caution">
    <text evidence="2">The sequence shown here is derived from an EMBL/GenBank/DDBJ whole genome shotgun (WGS) entry which is preliminary data.</text>
</comment>
<keyword evidence="3" id="KW-1185">Reference proteome</keyword>
<evidence type="ECO:0000313" key="2">
    <source>
        <dbReference type="EMBL" id="RKF53480.1"/>
    </source>
</evidence>
<feature type="region of interest" description="Disordered" evidence="1">
    <location>
        <begin position="1"/>
        <end position="34"/>
    </location>
</feature>
<name>A0A420H7T8_9PEZI</name>
<feature type="region of interest" description="Disordered" evidence="1">
    <location>
        <begin position="101"/>
        <end position="122"/>
    </location>
</feature>
<feature type="compositionally biased region" description="Polar residues" evidence="1">
    <location>
        <begin position="1"/>
        <end position="20"/>
    </location>
</feature>
<dbReference type="EMBL" id="MCBQ01021842">
    <property type="protein sequence ID" value="RKF53480.1"/>
    <property type="molecule type" value="Genomic_DNA"/>
</dbReference>
<sequence>MASSDNSATQKSLQGKSSKSPYAPKTEVPSLKMEMDHQEKELLDIIEGTTVAYRKKGPQIRDNENFIAPGDEYITLPQPSLLTPTHQPTPRSHLNLYQQIPSHHEQSQPPIQQFQPPLPAQTDVHRPIENAEHHQQTATSMKPAQHINPSLINRRNHWESDEITAFRPTPQPPIQSAQSHNMIVYPWDDYADLPPR</sequence>
<organism evidence="2 3">
    <name type="scientific">Golovinomyces cichoracearum</name>
    <dbReference type="NCBI Taxonomy" id="62708"/>
    <lineage>
        <taxon>Eukaryota</taxon>
        <taxon>Fungi</taxon>
        <taxon>Dikarya</taxon>
        <taxon>Ascomycota</taxon>
        <taxon>Pezizomycotina</taxon>
        <taxon>Leotiomycetes</taxon>
        <taxon>Erysiphales</taxon>
        <taxon>Erysiphaceae</taxon>
        <taxon>Golovinomyces</taxon>
    </lineage>
</organism>
<accession>A0A420H7T8</accession>
<gene>
    <name evidence="2" type="ORF">GcM3_218034</name>
</gene>